<evidence type="ECO:0000313" key="3">
    <source>
        <dbReference type="Proteomes" id="UP000501387"/>
    </source>
</evidence>
<dbReference type="EMBL" id="CP049934">
    <property type="protein sequence ID" value="QIM16219.1"/>
    <property type="molecule type" value="Genomic_DNA"/>
</dbReference>
<gene>
    <name evidence="1" type="ORF">G7067_06935</name>
    <name evidence="2" type="ORF">G7067_06955</name>
</gene>
<dbReference type="KEGG" id="lins:G7067_06955"/>
<organism evidence="2 3">
    <name type="scientific">Leucobacter insecticola</name>
    <dbReference type="NCBI Taxonomy" id="2714934"/>
    <lineage>
        <taxon>Bacteria</taxon>
        <taxon>Bacillati</taxon>
        <taxon>Actinomycetota</taxon>
        <taxon>Actinomycetes</taxon>
        <taxon>Micrococcales</taxon>
        <taxon>Microbacteriaceae</taxon>
        <taxon>Leucobacter</taxon>
    </lineage>
</organism>
<dbReference type="Proteomes" id="UP000501387">
    <property type="component" value="Chromosome"/>
</dbReference>
<dbReference type="AlphaFoldDB" id="A0A6G8FIV4"/>
<dbReference type="RefSeq" id="WP_166323017.1">
    <property type="nucleotide sequence ID" value="NZ_CP049934.1"/>
</dbReference>
<dbReference type="KEGG" id="lins:G7067_06935"/>
<proteinExistence type="predicted"/>
<evidence type="ECO:0000313" key="1">
    <source>
        <dbReference type="EMBL" id="QIM16216.1"/>
    </source>
</evidence>
<name>A0A6G8FIV4_9MICO</name>
<protein>
    <submittedName>
        <fullName evidence="2">Uncharacterized protein</fullName>
    </submittedName>
</protein>
<evidence type="ECO:0000313" key="2">
    <source>
        <dbReference type="EMBL" id="QIM16219.1"/>
    </source>
</evidence>
<keyword evidence="3" id="KW-1185">Reference proteome</keyword>
<sequence length="93" mass="9904">MASDTRGIQEGFHEEARTVSKLTSRVAGTKDGWTRGDNLNVPGAKAVSEIYSDLSELIALYGALAESDAGEFGKFGVNIVVQDKEDADCVVPQ</sequence>
<dbReference type="EMBL" id="CP049934">
    <property type="protein sequence ID" value="QIM16216.1"/>
    <property type="molecule type" value="Genomic_DNA"/>
</dbReference>
<accession>A0A6G8FIV4</accession>
<reference evidence="2 3" key="1">
    <citation type="submission" date="2020-03" db="EMBL/GenBank/DDBJ databases">
        <title>Leucobacter sp. nov., isolated from beetles.</title>
        <authorList>
            <person name="Hyun D.-W."/>
            <person name="Bae J.-W."/>
        </authorList>
    </citation>
    <scope>NUCLEOTIDE SEQUENCE [LARGE SCALE GENOMIC DNA]</scope>
    <source>
        <strain evidence="2 3">HDW9B</strain>
    </source>
</reference>